<name>E4RU55_LEAB4</name>
<keyword evidence="2" id="KW-0560">Oxidoreductase</keyword>
<organism evidence="4 5">
    <name type="scientific">Leadbetterella byssophila (strain DSM 17132 / JCM 16389 / KACC 11308 / NBRC 106382 / 4M15)</name>
    <dbReference type="NCBI Taxonomy" id="649349"/>
    <lineage>
        <taxon>Bacteria</taxon>
        <taxon>Pseudomonadati</taxon>
        <taxon>Bacteroidota</taxon>
        <taxon>Cytophagia</taxon>
        <taxon>Cytophagales</taxon>
        <taxon>Leadbetterellaceae</taxon>
        <taxon>Leadbetterella</taxon>
    </lineage>
</organism>
<dbReference type="RefSeq" id="WP_013407091.1">
    <property type="nucleotide sequence ID" value="NC_014655.1"/>
</dbReference>
<evidence type="ECO:0000313" key="5">
    <source>
        <dbReference type="Proteomes" id="UP000007435"/>
    </source>
</evidence>
<dbReference type="SUPFAM" id="SSF51735">
    <property type="entry name" value="NAD(P)-binding Rossmann-fold domains"/>
    <property type="match status" value="1"/>
</dbReference>
<evidence type="ECO:0000256" key="2">
    <source>
        <dbReference type="ARBA" id="ARBA00023002"/>
    </source>
</evidence>
<proteinExistence type="inferred from homology"/>
<dbReference type="Gene3D" id="3.40.50.720">
    <property type="entry name" value="NAD(P)-binding Rossmann-like Domain"/>
    <property type="match status" value="1"/>
</dbReference>
<dbReference type="PANTHER" id="PTHR42901:SF1">
    <property type="entry name" value="ALCOHOL DEHYDROGENASE"/>
    <property type="match status" value="1"/>
</dbReference>
<reference key="1">
    <citation type="submission" date="2010-11" db="EMBL/GenBank/DDBJ databases">
        <title>The complete genome of Leadbetterella byssophila DSM 17132.</title>
        <authorList>
            <consortium name="US DOE Joint Genome Institute (JGI-PGF)"/>
            <person name="Lucas S."/>
            <person name="Copeland A."/>
            <person name="Lapidus A."/>
            <person name="Glavina del Rio T."/>
            <person name="Dalin E."/>
            <person name="Tice H."/>
            <person name="Bruce D."/>
            <person name="Goodwin L."/>
            <person name="Pitluck S."/>
            <person name="Kyrpides N."/>
            <person name="Mavromatis K."/>
            <person name="Ivanova N."/>
            <person name="Teshima H."/>
            <person name="Brettin T."/>
            <person name="Detter J.C."/>
            <person name="Han C."/>
            <person name="Tapia R."/>
            <person name="Land M."/>
            <person name="Hauser L."/>
            <person name="Markowitz V."/>
            <person name="Cheng J.-F."/>
            <person name="Hugenholtz P."/>
            <person name="Woyke T."/>
            <person name="Wu D."/>
            <person name="Tindall B."/>
            <person name="Pomrenke H.G."/>
            <person name="Brambilla E."/>
            <person name="Klenk H.-P."/>
            <person name="Eisen J.A."/>
        </authorList>
    </citation>
    <scope>NUCLEOTIDE SEQUENCE [LARGE SCALE GENOMIC DNA]</scope>
    <source>
        <strain>DSM 17132</strain>
    </source>
</reference>
<evidence type="ECO:0000256" key="1">
    <source>
        <dbReference type="ARBA" id="ARBA00006484"/>
    </source>
</evidence>
<sequence length="233" mass="25222">MNIVVTGASSGLGFETALELSKKGEHRVVAISRNTDKLKRLLEIGRSLNPDIQLIPVSFDLVNDDIKLLQDFIIRTLGSVDILINNAGQLINKPFMKTTSEEFLGLLQANVLSHFSISKALVPFMNKGAHILNIGSMGGYGGSVKFPGLSAYSASKGALHILTECMAVELQEYEIKVNCLALGSVQTEMLEEAFPGYTSPVMAFEMGEYVADFALNGSRFYNGKVLTVALTTP</sequence>
<gene>
    <name evidence="4" type="ordered locus">Lbys_0243</name>
</gene>
<accession>E4RU55</accession>
<dbReference type="AlphaFoldDB" id="E4RU55"/>
<dbReference type="PRINTS" id="PR00081">
    <property type="entry name" value="GDHRDH"/>
</dbReference>
<dbReference type="STRING" id="649349.Lbys_0243"/>
<comment type="similarity">
    <text evidence="1 3">Belongs to the short-chain dehydrogenases/reductases (SDR) family.</text>
</comment>
<dbReference type="PRINTS" id="PR00080">
    <property type="entry name" value="SDRFAMILY"/>
</dbReference>
<reference evidence="4 5" key="2">
    <citation type="journal article" date="2011" name="Stand. Genomic Sci.">
        <title>Complete genome sequence of Leadbetterella byssophila type strain (4M15).</title>
        <authorList>
            <person name="Abt B."/>
            <person name="Teshima H."/>
            <person name="Lucas S."/>
            <person name="Lapidus A."/>
            <person name="Del Rio T.G."/>
            <person name="Nolan M."/>
            <person name="Tice H."/>
            <person name="Cheng J.F."/>
            <person name="Pitluck S."/>
            <person name="Liolios K."/>
            <person name="Pagani I."/>
            <person name="Ivanova N."/>
            <person name="Mavromatis K."/>
            <person name="Pati A."/>
            <person name="Tapia R."/>
            <person name="Han C."/>
            <person name="Goodwin L."/>
            <person name="Chen A."/>
            <person name="Palaniappan K."/>
            <person name="Land M."/>
            <person name="Hauser L."/>
            <person name="Chang Y.J."/>
            <person name="Jeffries C.D."/>
            <person name="Rohde M."/>
            <person name="Goker M."/>
            <person name="Tindall B.J."/>
            <person name="Detter J.C."/>
            <person name="Woyke T."/>
            <person name="Bristow J."/>
            <person name="Eisen J.A."/>
            <person name="Markowitz V."/>
            <person name="Hugenholtz P."/>
            <person name="Klenk H.P."/>
            <person name="Kyrpides N.C."/>
        </authorList>
    </citation>
    <scope>NUCLEOTIDE SEQUENCE [LARGE SCALE GENOMIC DNA]</scope>
    <source>
        <strain evidence="5">DSM 17132 / JCM 16389 / KACC 11308 / NBRC 106382 / 4M15</strain>
    </source>
</reference>
<dbReference type="GO" id="GO:0016491">
    <property type="term" value="F:oxidoreductase activity"/>
    <property type="evidence" value="ECO:0007669"/>
    <property type="project" value="UniProtKB-KW"/>
</dbReference>
<dbReference type="KEGG" id="lby:Lbys_0243"/>
<dbReference type="HOGENOM" id="CLU_010194_2_10_10"/>
<evidence type="ECO:0000313" key="4">
    <source>
        <dbReference type="EMBL" id="ADQ16036.1"/>
    </source>
</evidence>
<dbReference type="EMBL" id="CP002305">
    <property type="protein sequence ID" value="ADQ16036.1"/>
    <property type="molecule type" value="Genomic_DNA"/>
</dbReference>
<dbReference type="Proteomes" id="UP000007435">
    <property type="component" value="Chromosome"/>
</dbReference>
<keyword evidence="5" id="KW-1185">Reference proteome</keyword>
<dbReference type="InterPro" id="IPR036291">
    <property type="entry name" value="NAD(P)-bd_dom_sf"/>
</dbReference>
<dbReference type="eggNOG" id="COG0300">
    <property type="taxonomic scope" value="Bacteria"/>
</dbReference>
<evidence type="ECO:0000256" key="3">
    <source>
        <dbReference type="RuleBase" id="RU000363"/>
    </source>
</evidence>
<protein>
    <submittedName>
        <fullName evidence="4">Short-chain dehydrogenase/reductase SDR</fullName>
    </submittedName>
</protein>
<dbReference type="Pfam" id="PF00106">
    <property type="entry name" value="adh_short"/>
    <property type="match status" value="1"/>
</dbReference>
<dbReference type="PANTHER" id="PTHR42901">
    <property type="entry name" value="ALCOHOL DEHYDROGENASE"/>
    <property type="match status" value="1"/>
</dbReference>
<dbReference type="InterPro" id="IPR002347">
    <property type="entry name" value="SDR_fam"/>
</dbReference>
<dbReference type="CDD" id="cd05233">
    <property type="entry name" value="SDR_c"/>
    <property type="match status" value="1"/>
</dbReference>